<reference evidence="3 4" key="1">
    <citation type="submission" date="2024-07" db="EMBL/GenBank/DDBJ databases">
        <title>Whole genome sequencing of Prodigiosin pigment-producing Streptomyces salinarius isolated from rhizosphere soil of Arachis hypogaea.</title>
        <authorList>
            <person name="Vidhya A."/>
            <person name="Ramya S."/>
        </authorList>
    </citation>
    <scope>NUCLEOTIDE SEQUENCE [LARGE SCALE GENOMIC DNA]</scope>
    <source>
        <strain evidence="3 4">VRMG2420</strain>
    </source>
</reference>
<feature type="region of interest" description="Disordered" evidence="1">
    <location>
        <begin position="128"/>
        <end position="151"/>
    </location>
</feature>
<dbReference type="RefSeq" id="WP_399593384.1">
    <property type="nucleotide sequence ID" value="NZ_JBITPR010000043.1"/>
</dbReference>
<dbReference type="SMART" id="SM01012">
    <property type="entry name" value="ANTAR"/>
    <property type="match status" value="1"/>
</dbReference>
<dbReference type="InterPro" id="IPR036388">
    <property type="entry name" value="WH-like_DNA-bd_sf"/>
</dbReference>
<evidence type="ECO:0000313" key="4">
    <source>
        <dbReference type="Proteomes" id="UP001614264"/>
    </source>
</evidence>
<dbReference type="Gene3D" id="1.10.10.10">
    <property type="entry name" value="Winged helix-like DNA-binding domain superfamily/Winged helix DNA-binding domain"/>
    <property type="match status" value="1"/>
</dbReference>
<name>A0ABW8BE88_9ACTN</name>
<accession>A0ABW8BE88</accession>
<gene>
    <name evidence="3" type="ORF">AB4829_19780</name>
</gene>
<dbReference type="SUPFAM" id="SSF52172">
    <property type="entry name" value="CheY-like"/>
    <property type="match status" value="1"/>
</dbReference>
<organism evidence="3 4">
    <name type="scientific">Streptomyces salinarius</name>
    <dbReference type="NCBI Taxonomy" id="2762598"/>
    <lineage>
        <taxon>Bacteria</taxon>
        <taxon>Bacillati</taxon>
        <taxon>Actinomycetota</taxon>
        <taxon>Actinomycetes</taxon>
        <taxon>Kitasatosporales</taxon>
        <taxon>Streptomycetaceae</taxon>
        <taxon>Streptomyces</taxon>
    </lineage>
</organism>
<dbReference type="PROSITE" id="PS50921">
    <property type="entry name" value="ANTAR"/>
    <property type="match status" value="1"/>
</dbReference>
<dbReference type="InterPro" id="IPR005561">
    <property type="entry name" value="ANTAR"/>
</dbReference>
<dbReference type="Proteomes" id="UP001614264">
    <property type="component" value="Unassembled WGS sequence"/>
</dbReference>
<dbReference type="EMBL" id="JBITPR010000043">
    <property type="protein sequence ID" value="MFI7872827.1"/>
    <property type="molecule type" value="Genomic_DNA"/>
</dbReference>
<evidence type="ECO:0000313" key="3">
    <source>
        <dbReference type="EMBL" id="MFI7872827.1"/>
    </source>
</evidence>
<keyword evidence="4" id="KW-1185">Reference proteome</keyword>
<evidence type="ECO:0000259" key="2">
    <source>
        <dbReference type="PROSITE" id="PS50921"/>
    </source>
</evidence>
<proteinExistence type="predicted"/>
<feature type="domain" description="ANTAR" evidence="2">
    <location>
        <begin position="25"/>
        <end position="86"/>
    </location>
</feature>
<comment type="caution">
    <text evidence="3">The sequence shown here is derived from an EMBL/GenBank/DDBJ whole genome shotgun (WGS) entry which is preliminary data.</text>
</comment>
<evidence type="ECO:0000256" key="1">
    <source>
        <dbReference type="SAM" id="MobiDB-lite"/>
    </source>
</evidence>
<dbReference type="Pfam" id="PF03861">
    <property type="entry name" value="ANTAR"/>
    <property type="match status" value="1"/>
</dbReference>
<sequence>MTSSTRSGARPPSVPTTTDELVKELERVRAENRHLERALASHATVDRAIGVLTVLGRISPDDGFTVLREISQHTNIRLSAVAEHLLAHARGAELPDVLLGELHAALARHAGAAGGSARCGVDAAAPAPHRCDAVSPCRADRSSARSPRSAS</sequence>
<protein>
    <submittedName>
        <fullName evidence="3">ANTAR domain-containing protein</fullName>
    </submittedName>
</protein>
<dbReference type="InterPro" id="IPR011006">
    <property type="entry name" value="CheY-like_superfamily"/>
</dbReference>